<proteinExistence type="predicted"/>
<accession>E4U1V9</accession>
<evidence type="ECO:0000313" key="2">
    <source>
        <dbReference type="EMBL" id="ADR33477.1"/>
    </source>
</evidence>
<dbReference type="HOGENOM" id="CLU_147162_12_0_7"/>
<dbReference type="eggNOG" id="COG3668">
    <property type="taxonomic scope" value="Bacteria"/>
</dbReference>
<dbReference type="InterPro" id="IPR035093">
    <property type="entry name" value="RelE/ParE_toxin_dom_sf"/>
</dbReference>
<protein>
    <submittedName>
        <fullName evidence="2">Plasmid stabilization system</fullName>
    </submittedName>
</protein>
<dbReference type="STRING" id="709032.Sulku_0811"/>
<dbReference type="AlphaFoldDB" id="E4U1V9"/>
<dbReference type="InterPro" id="IPR007712">
    <property type="entry name" value="RelE/ParE_toxin"/>
</dbReference>
<keyword evidence="1" id="KW-1277">Toxin-antitoxin system</keyword>
<organism evidence="2 3">
    <name type="scientific">Sulfuricurvum kujiense (strain ATCC BAA-921 / DSM 16994 / JCM 11577 / YK-1)</name>
    <dbReference type="NCBI Taxonomy" id="709032"/>
    <lineage>
        <taxon>Bacteria</taxon>
        <taxon>Pseudomonadati</taxon>
        <taxon>Campylobacterota</taxon>
        <taxon>Epsilonproteobacteria</taxon>
        <taxon>Campylobacterales</taxon>
        <taxon>Sulfurimonadaceae</taxon>
        <taxon>Sulfuricurvum</taxon>
    </lineage>
</organism>
<dbReference type="KEGG" id="sku:Sulku_0811"/>
<name>E4U1V9_SULKY</name>
<dbReference type="Pfam" id="PF05016">
    <property type="entry name" value="ParE_toxin"/>
    <property type="match status" value="1"/>
</dbReference>
<evidence type="ECO:0000256" key="1">
    <source>
        <dbReference type="ARBA" id="ARBA00022649"/>
    </source>
</evidence>
<dbReference type="EMBL" id="CP002355">
    <property type="protein sequence ID" value="ADR33477.1"/>
    <property type="molecule type" value="Genomic_DNA"/>
</dbReference>
<sequence>MKVRILPSFIAKLQFVLEKIAEDKKSAAHTFRREILRECYSLSDFPYRCRRSIHYNDDNIRDLIFKGWTVIYKIQDDEIKVFALTKYEDYKDESDQ</sequence>
<evidence type="ECO:0000313" key="3">
    <source>
        <dbReference type="Proteomes" id="UP000008721"/>
    </source>
</evidence>
<gene>
    <name evidence="2" type="ordered locus">Sulku_0811</name>
</gene>
<dbReference type="Proteomes" id="UP000008721">
    <property type="component" value="Chromosome"/>
</dbReference>
<dbReference type="RefSeq" id="WP_013459674.1">
    <property type="nucleotide sequence ID" value="NC_014762.1"/>
</dbReference>
<keyword evidence="3" id="KW-1185">Reference proteome</keyword>
<reference evidence="2 3" key="1">
    <citation type="journal article" date="2012" name="Stand. Genomic Sci.">
        <title>Complete genome sequence of the sulfur compounds oxidizing chemolithoautotroph Sulfuricurvum kujiense type strain (YK-1(T)).</title>
        <authorList>
            <person name="Han C."/>
            <person name="Kotsyurbenko O."/>
            <person name="Chertkov O."/>
            <person name="Held B."/>
            <person name="Lapidus A."/>
            <person name="Nolan M."/>
            <person name="Lucas S."/>
            <person name="Hammon N."/>
            <person name="Deshpande S."/>
            <person name="Cheng J.F."/>
            <person name="Tapia R."/>
            <person name="Goodwin L.A."/>
            <person name="Pitluck S."/>
            <person name="Liolios K."/>
            <person name="Pagani I."/>
            <person name="Ivanova N."/>
            <person name="Mavromatis K."/>
            <person name="Mikhailova N."/>
            <person name="Pati A."/>
            <person name="Chen A."/>
            <person name="Palaniappan K."/>
            <person name="Land M."/>
            <person name="Hauser L."/>
            <person name="Chang Y.J."/>
            <person name="Jeffries C.D."/>
            <person name="Brambilla E.M."/>
            <person name="Rohde M."/>
            <person name="Spring S."/>
            <person name="Sikorski J."/>
            <person name="Goker M."/>
            <person name="Woyke T."/>
            <person name="Bristow J."/>
            <person name="Eisen J.A."/>
            <person name="Markowitz V."/>
            <person name="Hugenholtz P."/>
            <person name="Kyrpides N.C."/>
            <person name="Klenk H.P."/>
            <person name="Detter J.C."/>
        </authorList>
    </citation>
    <scope>NUCLEOTIDE SEQUENCE [LARGE SCALE GENOMIC DNA]</scope>
    <source>
        <strain evidence="3">ATCC BAA-921 / DSM 16994 / JCM 11577 / YK-1</strain>
    </source>
</reference>
<dbReference type="Gene3D" id="3.30.2310.20">
    <property type="entry name" value="RelE-like"/>
    <property type="match status" value="1"/>
</dbReference>